<feature type="compositionally biased region" description="Acidic residues" evidence="1">
    <location>
        <begin position="254"/>
        <end position="265"/>
    </location>
</feature>
<reference evidence="2 3" key="1">
    <citation type="submission" date="2016-10" db="EMBL/GenBank/DDBJ databases">
        <authorList>
            <person name="de Groot N.N."/>
        </authorList>
    </citation>
    <scope>NUCLEOTIDE SEQUENCE [LARGE SCALE GENOMIC DNA]</scope>
    <source>
        <strain evidence="2 3">DSM 21741</strain>
    </source>
</reference>
<dbReference type="SUPFAM" id="SSF49265">
    <property type="entry name" value="Fibronectin type III"/>
    <property type="match status" value="1"/>
</dbReference>
<sequence>MTVRRLLVFGVCALGVASLYLVPGIARSPHQTAVPRQQDQPTARPSGTVVREVAVPTSASTGAAPRPSASAPPAADDATSGPAPSPLDDRAADAGPAEPSTTAAPRPRPSRTGATAFDPAAPRDDEAPEPVADITSATVTPSRLTLRWPAAADNVGVVEYKVVLNGYQVASTPDTSATVRWFNDDARDHIVQVRAVDAAGNESPSSPNLLVARPTPGPTPEPTPTPEPSETAPTPVPTPEPTPQPSATTTAPSQDDEPQGEDVPGDAEPLATPTDEEN</sequence>
<evidence type="ECO:0008006" key="4">
    <source>
        <dbReference type="Google" id="ProtNLM"/>
    </source>
</evidence>
<protein>
    <recommendedName>
        <fullName evidence="4">Fibronectin type-III domain-containing protein</fullName>
    </recommendedName>
</protein>
<proteinExistence type="predicted"/>
<gene>
    <name evidence="2" type="ORF">SAMN04488543_0602</name>
</gene>
<feature type="compositionally biased region" description="Polar residues" evidence="1">
    <location>
        <begin position="31"/>
        <end position="45"/>
    </location>
</feature>
<dbReference type="Gene3D" id="2.60.40.10">
    <property type="entry name" value="Immunoglobulins"/>
    <property type="match status" value="1"/>
</dbReference>
<dbReference type="InterPro" id="IPR013783">
    <property type="entry name" value="Ig-like_fold"/>
</dbReference>
<feature type="region of interest" description="Disordered" evidence="1">
    <location>
        <begin position="31"/>
        <end position="131"/>
    </location>
</feature>
<keyword evidence="3" id="KW-1185">Reference proteome</keyword>
<feature type="region of interest" description="Disordered" evidence="1">
    <location>
        <begin position="196"/>
        <end position="278"/>
    </location>
</feature>
<evidence type="ECO:0000256" key="1">
    <source>
        <dbReference type="SAM" id="MobiDB-lite"/>
    </source>
</evidence>
<dbReference type="STRING" id="546871.SAMN04488543_0602"/>
<dbReference type="AlphaFoldDB" id="A0A1H1MCF4"/>
<evidence type="ECO:0000313" key="3">
    <source>
        <dbReference type="Proteomes" id="UP000199092"/>
    </source>
</evidence>
<evidence type="ECO:0000313" key="2">
    <source>
        <dbReference type="EMBL" id="SDR84337.1"/>
    </source>
</evidence>
<dbReference type="InterPro" id="IPR036116">
    <property type="entry name" value="FN3_sf"/>
</dbReference>
<dbReference type="GO" id="GO:0005975">
    <property type="term" value="P:carbohydrate metabolic process"/>
    <property type="evidence" value="ECO:0007669"/>
    <property type="project" value="UniProtKB-ARBA"/>
</dbReference>
<organism evidence="2 3">
    <name type="scientific">Friedmanniella luteola</name>
    <dbReference type="NCBI Taxonomy" id="546871"/>
    <lineage>
        <taxon>Bacteria</taxon>
        <taxon>Bacillati</taxon>
        <taxon>Actinomycetota</taxon>
        <taxon>Actinomycetes</taxon>
        <taxon>Propionibacteriales</taxon>
        <taxon>Nocardioidaceae</taxon>
        <taxon>Friedmanniella</taxon>
    </lineage>
</organism>
<feature type="compositionally biased region" description="Low complexity" evidence="1">
    <location>
        <begin position="56"/>
        <end position="82"/>
    </location>
</feature>
<feature type="compositionally biased region" description="Pro residues" evidence="1">
    <location>
        <begin position="234"/>
        <end position="244"/>
    </location>
</feature>
<feature type="compositionally biased region" description="Pro residues" evidence="1">
    <location>
        <begin position="215"/>
        <end position="227"/>
    </location>
</feature>
<dbReference type="EMBL" id="LT629749">
    <property type="protein sequence ID" value="SDR84337.1"/>
    <property type="molecule type" value="Genomic_DNA"/>
</dbReference>
<accession>A0A1H1MCF4</accession>
<dbReference type="Proteomes" id="UP000199092">
    <property type="component" value="Chromosome I"/>
</dbReference>
<name>A0A1H1MCF4_9ACTN</name>